<organism evidence="2">
    <name type="scientific">Klebsiella pneumoniae</name>
    <dbReference type="NCBI Taxonomy" id="573"/>
    <lineage>
        <taxon>Bacteria</taxon>
        <taxon>Pseudomonadati</taxon>
        <taxon>Pseudomonadota</taxon>
        <taxon>Gammaproteobacteria</taxon>
        <taxon>Enterobacterales</taxon>
        <taxon>Enterobacteriaceae</taxon>
        <taxon>Klebsiella/Raoultella group</taxon>
        <taxon>Klebsiella</taxon>
        <taxon>Klebsiella pneumoniae complex</taxon>
    </lineage>
</organism>
<dbReference type="EMBL" id="MN842293">
    <property type="protein sequence ID" value="QIS34225.1"/>
    <property type="molecule type" value="Genomic_DNA"/>
</dbReference>
<geneLocation type="plasmid" evidence="2">
    <name>p309074-1FIIK</name>
</geneLocation>
<sequence>MWYAETSSRRVRRRYRGQSPETIHHGVSLETGKNNGYLVIILQIQS</sequence>
<keyword evidence="2" id="KW-0614">Plasmid</keyword>
<protein>
    <submittedName>
        <fullName evidence="2">Uncharacterized protein</fullName>
    </submittedName>
</protein>
<feature type="region of interest" description="Disordered" evidence="1">
    <location>
        <begin position="1"/>
        <end position="27"/>
    </location>
</feature>
<proteinExistence type="predicted"/>
<dbReference type="AlphaFoldDB" id="A0A6H0A2X0"/>
<evidence type="ECO:0000313" key="2">
    <source>
        <dbReference type="EMBL" id="QIS34225.1"/>
    </source>
</evidence>
<reference evidence="2" key="1">
    <citation type="submission" date="2019-12" db="EMBL/GenBank/DDBJ databases">
        <title>Compelete sequence of Tn6502.</title>
        <authorList>
            <person name="Zhou D."/>
        </authorList>
    </citation>
    <scope>NUCLEOTIDE SEQUENCE</scope>
    <source>
        <strain evidence="2">20130907-4</strain>
        <plasmid evidence="2">p309074-1FIIK</plasmid>
    </source>
</reference>
<evidence type="ECO:0000256" key="1">
    <source>
        <dbReference type="SAM" id="MobiDB-lite"/>
    </source>
</evidence>
<name>A0A6H0A2X0_KLEPN</name>
<accession>A0A6H0A2X0</accession>